<keyword evidence="2" id="KW-0472">Membrane</keyword>
<proteinExistence type="predicted"/>
<sequence>MTKEPAKKGRPTPKRKDAEATRKVSSLAPASSKAEKERQRAATRAARVAQREAQLRGDESALLPRDRGPEKRFVRNFVDSRRGMAEYLMPATFVVLILSIFQVPALTAFGTILMYTLLIFSIVEGFILNRRIKGEFIKRFPNATYKGIGFYIFSRAISLRRIRVPRPQVKPGDKF</sequence>
<name>A0A6J7DWP7_9ZZZZ</name>
<reference evidence="3" key="1">
    <citation type="submission" date="2020-05" db="EMBL/GenBank/DDBJ databases">
        <authorList>
            <person name="Chiriac C."/>
            <person name="Salcher M."/>
            <person name="Ghai R."/>
            <person name="Kavagutti S V."/>
        </authorList>
    </citation>
    <scope>NUCLEOTIDE SEQUENCE</scope>
</reference>
<keyword evidence="2" id="KW-1133">Transmembrane helix</keyword>
<dbReference type="Pfam" id="PF11241">
    <property type="entry name" value="DUF3043"/>
    <property type="match status" value="1"/>
</dbReference>
<feature type="region of interest" description="Disordered" evidence="1">
    <location>
        <begin position="1"/>
        <end position="49"/>
    </location>
</feature>
<organism evidence="3">
    <name type="scientific">freshwater metagenome</name>
    <dbReference type="NCBI Taxonomy" id="449393"/>
    <lineage>
        <taxon>unclassified sequences</taxon>
        <taxon>metagenomes</taxon>
        <taxon>ecological metagenomes</taxon>
    </lineage>
</organism>
<evidence type="ECO:0000256" key="1">
    <source>
        <dbReference type="SAM" id="MobiDB-lite"/>
    </source>
</evidence>
<dbReference type="AlphaFoldDB" id="A0A6J7DWP7"/>
<dbReference type="EMBL" id="CAFBLW010000028">
    <property type="protein sequence ID" value="CAB4873988.1"/>
    <property type="molecule type" value="Genomic_DNA"/>
</dbReference>
<evidence type="ECO:0000256" key="2">
    <source>
        <dbReference type="SAM" id="Phobius"/>
    </source>
</evidence>
<feature type="transmembrane region" description="Helical" evidence="2">
    <location>
        <begin position="87"/>
        <end position="106"/>
    </location>
</feature>
<evidence type="ECO:0000313" key="3">
    <source>
        <dbReference type="EMBL" id="CAB4873988.1"/>
    </source>
</evidence>
<dbReference type="InterPro" id="IPR021403">
    <property type="entry name" value="DUF3043"/>
</dbReference>
<protein>
    <submittedName>
        <fullName evidence="3">Unannotated protein</fullName>
    </submittedName>
</protein>
<feature type="transmembrane region" description="Helical" evidence="2">
    <location>
        <begin position="112"/>
        <end position="129"/>
    </location>
</feature>
<accession>A0A6J7DWP7</accession>
<keyword evidence="2" id="KW-0812">Transmembrane</keyword>
<gene>
    <name evidence="3" type="ORF">UFOPK3461_00492</name>
</gene>